<evidence type="ECO:0000313" key="4">
    <source>
        <dbReference type="Proteomes" id="UP000029050"/>
    </source>
</evidence>
<proteinExistence type="predicted"/>
<feature type="transmembrane region" description="Helical" evidence="2">
    <location>
        <begin position="202"/>
        <end position="227"/>
    </location>
</feature>
<feature type="compositionally biased region" description="Basic and acidic residues" evidence="1">
    <location>
        <begin position="321"/>
        <end position="332"/>
    </location>
</feature>
<feature type="region of interest" description="Disordered" evidence="1">
    <location>
        <begin position="309"/>
        <end position="343"/>
    </location>
</feature>
<feature type="compositionally biased region" description="Polar residues" evidence="1">
    <location>
        <begin position="309"/>
        <end position="320"/>
    </location>
</feature>
<feature type="compositionally biased region" description="Polar residues" evidence="1">
    <location>
        <begin position="334"/>
        <end position="343"/>
    </location>
</feature>
<comment type="caution">
    <text evidence="3">The sequence shown here is derived from an EMBL/GenBank/DDBJ whole genome shotgun (WGS) entry which is preliminary data.</text>
</comment>
<name>A0A087CIY5_9BIFI</name>
<organism evidence="3 4">
    <name type="scientific">Bifidobacterium psychraerophilum</name>
    <dbReference type="NCBI Taxonomy" id="218140"/>
    <lineage>
        <taxon>Bacteria</taxon>
        <taxon>Bacillati</taxon>
        <taxon>Actinomycetota</taxon>
        <taxon>Actinomycetes</taxon>
        <taxon>Bifidobacteriales</taxon>
        <taxon>Bifidobacteriaceae</taxon>
        <taxon>Bifidobacterium</taxon>
    </lineage>
</organism>
<feature type="transmembrane region" description="Helical" evidence="2">
    <location>
        <begin position="81"/>
        <end position="101"/>
    </location>
</feature>
<evidence type="ECO:0000313" key="3">
    <source>
        <dbReference type="EMBL" id="KFI83235.1"/>
    </source>
</evidence>
<sequence length="343" mass="36437">MGSLLSTGGLIAAFFAGAVALFAPCCVVFLLPGYLAAAVKNRKWRLIPLTLVFSAGLALVVVPITAGVTMISSFIAANHTILFALGALLMLVFAALSVSGHMWAMPSFMRSPNLTKANYPGFFAFGIFSGIASSCCAPVLAGILTLSAISRSPIHAVAMGLAYVFGMVFPLLVIALCWDVFDLGRRSFTPKPLRLRVFGRSLHTNIINVFVALGFLIMAILIGIVAFTGEMPSSHQQPLWVVGTWIGSTLAPVAQLLAFIPALVQGLILLALAVVVIVVGTVLLPRLADHKHDIDASLAHMLADEQDSAAASTQHSTQHSAQHDEMSEEHHLRTSTGEIRNES</sequence>
<evidence type="ECO:0000256" key="2">
    <source>
        <dbReference type="SAM" id="Phobius"/>
    </source>
</evidence>
<feature type="transmembrane region" description="Helical" evidence="2">
    <location>
        <begin position="12"/>
        <end position="37"/>
    </location>
</feature>
<dbReference type="AlphaFoldDB" id="A0A087CIY5"/>
<keyword evidence="2" id="KW-1133">Transmembrane helix</keyword>
<feature type="transmembrane region" description="Helical" evidence="2">
    <location>
        <begin position="122"/>
        <end position="149"/>
    </location>
</feature>
<accession>A0A087CIY5</accession>
<dbReference type="PANTHER" id="PTHR31272">
    <property type="entry name" value="CYTOCHROME C-TYPE BIOGENESIS PROTEIN HI_1454-RELATED"/>
    <property type="match status" value="1"/>
</dbReference>
<feature type="transmembrane region" description="Helical" evidence="2">
    <location>
        <begin position="267"/>
        <end position="288"/>
    </location>
</feature>
<protein>
    <submittedName>
        <fullName evidence="3">Cytochrome c biogenesis protein, transmembrane region</fullName>
    </submittedName>
</protein>
<evidence type="ECO:0000256" key="1">
    <source>
        <dbReference type="SAM" id="MobiDB-lite"/>
    </source>
</evidence>
<feature type="transmembrane region" description="Helical" evidence="2">
    <location>
        <begin position="239"/>
        <end position="260"/>
    </location>
</feature>
<dbReference type="InterPro" id="IPR051790">
    <property type="entry name" value="Cytochrome_c-biogenesis_DsbD"/>
</dbReference>
<reference evidence="3 4" key="1">
    <citation type="submission" date="2014-03" db="EMBL/GenBank/DDBJ databases">
        <title>Genomics of Bifidobacteria.</title>
        <authorList>
            <person name="Ventura M."/>
            <person name="Milani C."/>
            <person name="Lugli G.A."/>
        </authorList>
    </citation>
    <scope>NUCLEOTIDE SEQUENCE [LARGE SCALE GENOMIC DNA]</scope>
    <source>
        <strain evidence="3 4">LMG 21775</strain>
    </source>
</reference>
<dbReference type="EMBL" id="JGZI01000007">
    <property type="protein sequence ID" value="KFI83235.1"/>
    <property type="molecule type" value="Genomic_DNA"/>
</dbReference>
<dbReference type="eggNOG" id="COG0785">
    <property type="taxonomic scope" value="Bacteria"/>
</dbReference>
<dbReference type="STRING" id="218140.BPSY_0332"/>
<keyword evidence="4" id="KW-1185">Reference proteome</keyword>
<dbReference type="PANTHER" id="PTHR31272:SF4">
    <property type="entry name" value="CYTOCHROME C-TYPE BIOGENESIS PROTEIN HI_1454-RELATED"/>
    <property type="match status" value="1"/>
</dbReference>
<gene>
    <name evidence="3" type="ORF">BPSY_0332</name>
</gene>
<feature type="transmembrane region" description="Helical" evidence="2">
    <location>
        <begin position="161"/>
        <end position="181"/>
    </location>
</feature>
<keyword evidence="2 3" id="KW-0812">Transmembrane</keyword>
<dbReference type="Proteomes" id="UP000029050">
    <property type="component" value="Unassembled WGS sequence"/>
</dbReference>
<feature type="transmembrane region" description="Helical" evidence="2">
    <location>
        <begin position="49"/>
        <end position="75"/>
    </location>
</feature>
<keyword evidence="2" id="KW-0472">Membrane</keyword>